<protein>
    <submittedName>
        <fullName evidence="1">UBN2 domain-containing protein</fullName>
    </submittedName>
</protein>
<evidence type="ECO:0000313" key="1">
    <source>
        <dbReference type="EMBL" id="GFC68588.1"/>
    </source>
</evidence>
<gene>
    <name evidence="1" type="ORF">Tci_840558</name>
</gene>
<dbReference type="AlphaFoldDB" id="A0A699QMY1"/>
<reference evidence="1" key="1">
    <citation type="journal article" date="2019" name="Sci. Rep.">
        <title>Draft genome of Tanacetum cinerariifolium, the natural source of mosquito coil.</title>
        <authorList>
            <person name="Yamashiro T."/>
            <person name="Shiraishi A."/>
            <person name="Satake H."/>
            <person name="Nakayama K."/>
        </authorList>
    </citation>
    <scope>NUCLEOTIDE SEQUENCE</scope>
</reference>
<proteinExistence type="predicted"/>
<sequence length="141" mass="16298">MIDLLTQDYEKFSISVEETINSGFTRFNSIMTSLKSLDPDYSSKNNIRKFLRYLPLKWRAKVTAIKEAKYLATLPLEDLIGNLKVYEMTSDDSNSQGESDGDIDEEEAEAFNLLARNFRNFFRKGNQFKRGIRFGNGANRF</sequence>
<dbReference type="EMBL" id="BKCJ011020827">
    <property type="protein sequence ID" value="GFC68588.1"/>
    <property type="molecule type" value="Genomic_DNA"/>
</dbReference>
<accession>A0A699QMY1</accession>
<organism evidence="1">
    <name type="scientific">Tanacetum cinerariifolium</name>
    <name type="common">Dalmatian daisy</name>
    <name type="synonym">Chrysanthemum cinerariifolium</name>
    <dbReference type="NCBI Taxonomy" id="118510"/>
    <lineage>
        <taxon>Eukaryota</taxon>
        <taxon>Viridiplantae</taxon>
        <taxon>Streptophyta</taxon>
        <taxon>Embryophyta</taxon>
        <taxon>Tracheophyta</taxon>
        <taxon>Spermatophyta</taxon>
        <taxon>Magnoliopsida</taxon>
        <taxon>eudicotyledons</taxon>
        <taxon>Gunneridae</taxon>
        <taxon>Pentapetalae</taxon>
        <taxon>asterids</taxon>
        <taxon>campanulids</taxon>
        <taxon>Asterales</taxon>
        <taxon>Asteraceae</taxon>
        <taxon>Asteroideae</taxon>
        <taxon>Anthemideae</taxon>
        <taxon>Anthemidinae</taxon>
        <taxon>Tanacetum</taxon>
    </lineage>
</organism>
<name>A0A699QMY1_TANCI</name>
<comment type="caution">
    <text evidence="1">The sequence shown here is derived from an EMBL/GenBank/DDBJ whole genome shotgun (WGS) entry which is preliminary data.</text>
</comment>
<dbReference type="Pfam" id="PF14223">
    <property type="entry name" value="Retrotran_gag_2"/>
    <property type="match status" value="1"/>
</dbReference>